<dbReference type="EMBL" id="UINC01013783">
    <property type="protein sequence ID" value="SVA59306.1"/>
    <property type="molecule type" value="Genomic_DNA"/>
</dbReference>
<reference evidence="1" key="1">
    <citation type="submission" date="2018-05" db="EMBL/GenBank/DDBJ databases">
        <authorList>
            <person name="Lanie J.A."/>
            <person name="Ng W.-L."/>
            <person name="Kazmierczak K.M."/>
            <person name="Andrzejewski T.M."/>
            <person name="Davidsen T.M."/>
            <person name="Wayne K.J."/>
            <person name="Tettelin H."/>
            <person name="Glass J.I."/>
            <person name="Rusch D."/>
            <person name="Podicherti R."/>
            <person name="Tsui H.-C.T."/>
            <person name="Winkler M.E."/>
        </authorList>
    </citation>
    <scope>NUCLEOTIDE SEQUENCE</scope>
</reference>
<accession>A0A381X3H0</accession>
<organism evidence="1">
    <name type="scientific">marine metagenome</name>
    <dbReference type="NCBI Taxonomy" id="408172"/>
    <lineage>
        <taxon>unclassified sequences</taxon>
        <taxon>metagenomes</taxon>
        <taxon>ecological metagenomes</taxon>
    </lineage>
</organism>
<feature type="non-terminal residue" evidence="1">
    <location>
        <position position="199"/>
    </location>
</feature>
<gene>
    <name evidence="1" type="ORF">METZ01_LOCUS112160</name>
</gene>
<evidence type="ECO:0000313" key="1">
    <source>
        <dbReference type="EMBL" id="SVA59306.1"/>
    </source>
</evidence>
<dbReference type="AlphaFoldDB" id="A0A381X3H0"/>
<sequence length="199" mass="22630">MLTHIKDARNHWTVVLHNQSYQFDHTHPEYDGLVECVKVGDESEFLKLLEIGTVIEDWSEGDFEFRGGYLYYEDEQVASQPTDRIIQLIKNGWDHAPMLAYLDRLYQNVSNRAVMESYNWCSHKGLPITPEGHLVGYKGVGIYSGEDKLDKMGRPLTDGDLVDKWSSSFRNNVADEVSMNRRKVSDNCSEGCAAGLHVG</sequence>
<proteinExistence type="predicted"/>
<protein>
    <submittedName>
        <fullName evidence="1">Uncharacterized protein</fullName>
    </submittedName>
</protein>
<name>A0A381X3H0_9ZZZZ</name>